<evidence type="ECO:0000313" key="5">
    <source>
        <dbReference type="Proteomes" id="UP000294894"/>
    </source>
</evidence>
<dbReference type="InterPro" id="IPR006439">
    <property type="entry name" value="HAD-SF_hydro_IA"/>
</dbReference>
<dbReference type="OrthoDB" id="9810501at2"/>
<dbReference type="SFLD" id="SFLDG01129">
    <property type="entry name" value="C1.5:_HAD__Beta-PGM__Phosphata"/>
    <property type="match status" value="1"/>
</dbReference>
<accession>A0A4P7GKE6</accession>
<dbReference type="Gene3D" id="3.40.50.1000">
    <property type="entry name" value="HAD superfamily/HAD-like"/>
    <property type="match status" value="1"/>
</dbReference>
<dbReference type="PANTHER" id="PTHR46470:SF4">
    <property type="entry name" value="5-AMINO-6-(5-PHOSPHO-D-RIBITYLAMINO)URACIL PHOSPHATASE YIGB"/>
    <property type="match status" value="1"/>
</dbReference>
<name>A0A4P7GKE6_9ACTN</name>
<evidence type="ECO:0000256" key="1">
    <source>
        <dbReference type="ARBA" id="ARBA00001946"/>
    </source>
</evidence>
<evidence type="ECO:0000313" key="4">
    <source>
        <dbReference type="EMBL" id="QBR92538.1"/>
    </source>
</evidence>
<protein>
    <submittedName>
        <fullName evidence="4">HAD family hydrolase</fullName>
    </submittedName>
</protein>
<dbReference type="Proteomes" id="UP000294894">
    <property type="component" value="Chromosome"/>
</dbReference>
<sequence>MWAAVLFDLDDTLVDQHGAARSAVVGWARDRGLDDPEDRLVERWTALSDRHYRRYQDRELTYLEQRRVRIREFLPEVPLDSDDEADATFAEHLARYEEAWQAFPDAAPALRRARLAGATIAVLTNGDHDHQSLKLTRTGLADEVDHLVATSRLAASKPHPSAFLDACAVAGSPPDRTLMIGDSLELDVRGALAAGLEAVWLDRSGTGRGSGVTRVSSLDQVLRD</sequence>
<dbReference type="PRINTS" id="PR00413">
    <property type="entry name" value="HADHALOGNASE"/>
</dbReference>
<dbReference type="GO" id="GO:0044281">
    <property type="term" value="P:small molecule metabolic process"/>
    <property type="evidence" value="ECO:0007669"/>
    <property type="project" value="UniProtKB-ARBA"/>
</dbReference>
<reference evidence="4 5" key="1">
    <citation type="submission" date="2019-03" db="EMBL/GenBank/DDBJ databases">
        <title>Three New Species of Nocardioides, Nocardioides euryhalodurans sp. nov., Nocardioides seonyuensis sp. nov. and Nocardioides eburneoflavus sp. nov., Iolated from Soil.</title>
        <authorList>
            <person name="Roh S.G."/>
            <person name="Lee C."/>
            <person name="Kim M.-K."/>
            <person name="Kim S.B."/>
        </authorList>
    </citation>
    <scope>NUCLEOTIDE SEQUENCE [LARGE SCALE GENOMIC DNA]</scope>
    <source>
        <strain evidence="4 5">MMS17-SY117</strain>
    </source>
</reference>
<dbReference type="KEGG" id="noy:EXE57_09795"/>
<dbReference type="NCBIfam" id="TIGR01509">
    <property type="entry name" value="HAD-SF-IA-v3"/>
    <property type="match status" value="1"/>
</dbReference>
<dbReference type="SUPFAM" id="SSF56784">
    <property type="entry name" value="HAD-like"/>
    <property type="match status" value="1"/>
</dbReference>
<gene>
    <name evidence="4" type="ORF">EXE57_09795</name>
</gene>
<keyword evidence="3" id="KW-0460">Magnesium</keyword>
<keyword evidence="5" id="KW-1185">Reference proteome</keyword>
<dbReference type="InterPro" id="IPR051400">
    <property type="entry name" value="HAD-like_hydrolase"/>
</dbReference>
<keyword evidence="2 4" id="KW-0378">Hydrolase</keyword>
<evidence type="ECO:0000256" key="2">
    <source>
        <dbReference type="ARBA" id="ARBA00022801"/>
    </source>
</evidence>
<dbReference type="GO" id="GO:0016787">
    <property type="term" value="F:hydrolase activity"/>
    <property type="evidence" value="ECO:0007669"/>
    <property type="project" value="UniProtKB-KW"/>
</dbReference>
<organism evidence="4 5">
    <name type="scientific">Nocardioides euryhalodurans</name>
    <dbReference type="NCBI Taxonomy" id="2518370"/>
    <lineage>
        <taxon>Bacteria</taxon>
        <taxon>Bacillati</taxon>
        <taxon>Actinomycetota</taxon>
        <taxon>Actinomycetes</taxon>
        <taxon>Propionibacteriales</taxon>
        <taxon>Nocardioidaceae</taxon>
        <taxon>Nocardioides</taxon>
    </lineage>
</organism>
<dbReference type="AlphaFoldDB" id="A0A4P7GKE6"/>
<proteinExistence type="predicted"/>
<dbReference type="Pfam" id="PF00702">
    <property type="entry name" value="Hydrolase"/>
    <property type="match status" value="1"/>
</dbReference>
<dbReference type="SFLD" id="SFLDS00003">
    <property type="entry name" value="Haloacid_Dehalogenase"/>
    <property type="match status" value="1"/>
</dbReference>
<dbReference type="PANTHER" id="PTHR46470">
    <property type="entry name" value="N-ACYLNEURAMINATE-9-PHOSPHATASE"/>
    <property type="match status" value="1"/>
</dbReference>
<comment type="cofactor">
    <cofactor evidence="1">
        <name>Mg(2+)</name>
        <dbReference type="ChEBI" id="CHEBI:18420"/>
    </cofactor>
</comment>
<dbReference type="InterPro" id="IPR023214">
    <property type="entry name" value="HAD_sf"/>
</dbReference>
<evidence type="ECO:0000256" key="3">
    <source>
        <dbReference type="ARBA" id="ARBA00022842"/>
    </source>
</evidence>
<dbReference type="Gene3D" id="1.20.120.1600">
    <property type="match status" value="1"/>
</dbReference>
<dbReference type="RefSeq" id="WP_135076995.1">
    <property type="nucleotide sequence ID" value="NZ_CP038267.1"/>
</dbReference>
<dbReference type="EMBL" id="CP038267">
    <property type="protein sequence ID" value="QBR92538.1"/>
    <property type="molecule type" value="Genomic_DNA"/>
</dbReference>
<dbReference type="InterPro" id="IPR036412">
    <property type="entry name" value="HAD-like_sf"/>
</dbReference>
<dbReference type="NCBIfam" id="TIGR01549">
    <property type="entry name" value="HAD-SF-IA-v1"/>
    <property type="match status" value="1"/>
</dbReference>